<comment type="caution">
    <text evidence="1">The sequence shown here is derived from an EMBL/GenBank/DDBJ whole genome shotgun (WGS) entry which is preliminary data.</text>
</comment>
<protein>
    <submittedName>
        <fullName evidence="1">Retrotransposon protein</fullName>
    </submittedName>
</protein>
<dbReference type="Gene3D" id="3.60.10.10">
    <property type="entry name" value="Endonuclease/exonuclease/phosphatase"/>
    <property type="match status" value="1"/>
</dbReference>
<sequence>MQAQEQVNDEDEQLDKRAKLAVLGNDFCIQVEVKCLGDQKWMWYIMVYMSTERQERIVQWNFLRTAHQQWGDVVVIAWDWNDLCSNEEKRGGRQRLASSFSGFNVFIHHMGMQKIPQSGSFFTWGNNSAEEGYTEERLDKIFVSLGWQQQFPGTKASNFFRSSSDHNVLFLETNGQTLTRKRRFQFNSGCSPKKGYVRLWKLGGMFNEKEHLCSRRKKNAIQRLLRDVGVLYETEDEIENHITDYYASLFTSEGTQEGDNMLEQIPQSITVAMNNALVA</sequence>
<accession>A0A5A7PVM8</accession>
<dbReference type="SUPFAM" id="SSF56219">
    <property type="entry name" value="DNase I-like"/>
    <property type="match status" value="1"/>
</dbReference>
<dbReference type="InterPro" id="IPR036691">
    <property type="entry name" value="Endo/exonu/phosph_ase_sf"/>
</dbReference>
<dbReference type="PANTHER" id="PTHR33710">
    <property type="entry name" value="BNAC02G09200D PROTEIN"/>
    <property type="match status" value="1"/>
</dbReference>
<name>A0A5A7PVM8_STRAF</name>
<proteinExistence type="predicted"/>
<gene>
    <name evidence="1" type="ORF">STAS_13077</name>
</gene>
<dbReference type="EMBL" id="BKCP01005195">
    <property type="protein sequence ID" value="GER36716.1"/>
    <property type="molecule type" value="Genomic_DNA"/>
</dbReference>
<keyword evidence="2" id="KW-1185">Reference proteome</keyword>
<dbReference type="Proteomes" id="UP000325081">
    <property type="component" value="Unassembled WGS sequence"/>
</dbReference>
<dbReference type="OrthoDB" id="1748181at2759"/>
<reference evidence="2" key="1">
    <citation type="journal article" date="2019" name="Curr. Biol.">
        <title>Genome Sequence of Striga asiatica Provides Insight into the Evolution of Plant Parasitism.</title>
        <authorList>
            <person name="Yoshida S."/>
            <person name="Kim S."/>
            <person name="Wafula E.K."/>
            <person name="Tanskanen J."/>
            <person name="Kim Y.M."/>
            <person name="Honaas L."/>
            <person name="Yang Z."/>
            <person name="Spallek T."/>
            <person name="Conn C.E."/>
            <person name="Ichihashi Y."/>
            <person name="Cheong K."/>
            <person name="Cui S."/>
            <person name="Der J.P."/>
            <person name="Gundlach H."/>
            <person name="Jiao Y."/>
            <person name="Hori C."/>
            <person name="Ishida J.K."/>
            <person name="Kasahara H."/>
            <person name="Kiba T."/>
            <person name="Kim M.S."/>
            <person name="Koo N."/>
            <person name="Laohavisit A."/>
            <person name="Lee Y.H."/>
            <person name="Lumba S."/>
            <person name="McCourt P."/>
            <person name="Mortimer J.C."/>
            <person name="Mutuku J.M."/>
            <person name="Nomura T."/>
            <person name="Sasaki-Sekimoto Y."/>
            <person name="Seto Y."/>
            <person name="Wang Y."/>
            <person name="Wakatake T."/>
            <person name="Sakakibara H."/>
            <person name="Demura T."/>
            <person name="Yamaguchi S."/>
            <person name="Yoneyama K."/>
            <person name="Manabe R.I."/>
            <person name="Nelson D.C."/>
            <person name="Schulman A.H."/>
            <person name="Timko M.P."/>
            <person name="dePamphilis C.W."/>
            <person name="Choi D."/>
            <person name="Shirasu K."/>
        </authorList>
    </citation>
    <scope>NUCLEOTIDE SEQUENCE [LARGE SCALE GENOMIC DNA]</scope>
    <source>
        <strain evidence="2">cv. UVA1</strain>
    </source>
</reference>
<organism evidence="1 2">
    <name type="scientific">Striga asiatica</name>
    <name type="common">Asiatic witchweed</name>
    <name type="synonym">Buchnera asiatica</name>
    <dbReference type="NCBI Taxonomy" id="4170"/>
    <lineage>
        <taxon>Eukaryota</taxon>
        <taxon>Viridiplantae</taxon>
        <taxon>Streptophyta</taxon>
        <taxon>Embryophyta</taxon>
        <taxon>Tracheophyta</taxon>
        <taxon>Spermatophyta</taxon>
        <taxon>Magnoliopsida</taxon>
        <taxon>eudicotyledons</taxon>
        <taxon>Gunneridae</taxon>
        <taxon>Pentapetalae</taxon>
        <taxon>asterids</taxon>
        <taxon>lamiids</taxon>
        <taxon>Lamiales</taxon>
        <taxon>Orobanchaceae</taxon>
        <taxon>Buchnereae</taxon>
        <taxon>Striga</taxon>
    </lineage>
</organism>
<dbReference type="PANTHER" id="PTHR33710:SF71">
    <property type="entry name" value="ENDONUCLEASE_EXONUCLEASE_PHOSPHATASE DOMAIN-CONTAINING PROTEIN"/>
    <property type="match status" value="1"/>
</dbReference>
<evidence type="ECO:0000313" key="2">
    <source>
        <dbReference type="Proteomes" id="UP000325081"/>
    </source>
</evidence>
<dbReference type="AlphaFoldDB" id="A0A5A7PVM8"/>
<evidence type="ECO:0000313" key="1">
    <source>
        <dbReference type="EMBL" id="GER36716.1"/>
    </source>
</evidence>